<dbReference type="Proteomes" id="UP001634394">
    <property type="component" value="Unassembled WGS sequence"/>
</dbReference>
<feature type="non-terminal residue" evidence="1">
    <location>
        <position position="1"/>
    </location>
</feature>
<comment type="caution">
    <text evidence="1">The sequence shown here is derived from an EMBL/GenBank/DDBJ whole genome shotgun (WGS) entry which is preliminary data.</text>
</comment>
<protein>
    <submittedName>
        <fullName evidence="1">Uncharacterized protein</fullName>
    </submittedName>
</protein>
<dbReference type="AlphaFoldDB" id="A0ABD3UVE0"/>
<accession>A0ABD3UVE0</accession>
<dbReference type="EMBL" id="JBJQND010000015">
    <property type="protein sequence ID" value="KAL3853080.1"/>
    <property type="molecule type" value="Genomic_DNA"/>
</dbReference>
<keyword evidence="2" id="KW-1185">Reference proteome</keyword>
<reference evidence="1 2" key="1">
    <citation type="submission" date="2024-11" db="EMBL/GenBank/DDBJ databases">
        <title>Chromosome-level genome assembly of the freshwater bivalve Anodonta woodiana.</title>
        <authorList>
            <person name="Chen X."/>
        </authorList>
    </citation>
    <scope>NUCLEOTIDE SEQUENCE [LARGE SCALE GENOMIC DNA]</scope>
    <source>
        <strain evidence="1">MN2024</strain>
        <tissue evidence="1">Gills</tissue>
    </source>
</reference>
<name>A0ABD3UVE0_SINWO</name>
<evidence type="ECO:0000313" key="2">
    <source>
        <dbReference type="Proteomes" id="UP001634394"/>
    </source>
</evidence>
<feature type="non-terminal residue" evidence="1">
    <location>
        <position position="93"/>
    </location>
</feature>
<sequence length="93" mass="10512">CAGQPATRCTRQKRLPKYSESKFTICIHITTLLYVNTTDSQSIPYVEGALMLDIGIELGFNINDLIQEVFMGISSRVTLEEWDELSFEIFGTC</sequence>
<proteinExistence type="predicted"/>
<evidence type="ECO:0000313" key="1">
    <source>
        <dbReference type="EMBL" id="KAL3853080.1"/>
    </source>
</evidence>
<organism evidence="1 2">
    <name type="scientific">Sinanodonta woodiana</name>
    <name type="common">Chinese pond mussel</name>
    <name type="synonym">Anodonta woodiana</name>
    <dbReference type="NCBI Taxonomy" id="1069815"/>
    <lineage>
        <taxon>Eukaryota</taxon>
        <taxon>Metazoa</taxon>
        <taxon>Spiralia</taxon>
        <taxon>Lophotrochozoa</taxon>
        <taxon>Mollusca</taxon>
        <taxon>Bivalvia</taxon>
        <taxon>Autobranchia</taxon>
        <taxon>Heteroconchia</taxon>
        <taxon>Palaeoheterodonta</taxon>
        <taxon>Unionida</taxon>
        <taxon>Unionoidea</taxon>
        <taxon>Unionidae</taxon>
        <taxon>Unioninae</taxon>
        <taxon>Sinanodonta</taxon>
    </lineage>
</organism>
<gene>
    <name evidence="1" type="ORF">ACJMK2_016658</name>
</gene>